<protein>
    <submittedName>
        <fullName evidence="3">Protein of uncharacterized function</fullName>
    </submittedName>
</protein>
<proteinExistence type="predicted"/>
<evidence type="ECO:0000313" key="4">
    <source>
        <dbReference type="Proteomes" id="UP000249134"/>
    </source>
</evidence>
<dbReference type="RefSeq" id="WP_066138721.1">
    <property type="nucleotide sequence ID" value="NZ_CBCSGM010000001.1"/>
</dbReference>
<evidence type="ECO:0000313" key="3">
    <source>
        <dbReference type="EMBL" id="SQI58926.1"/>
    </source>
</evidence>
<dbReference type="AlphaFoldDB" id="A0A2X4W435"/>
<dbReference type="EMBL" id="LS483476">
    <property type="protein sequence ID" value="SQI58926.1"/>
    <property type="molecule type" value="Genomic_DNA"/>
</dbReference>
<organism evidence="3 4">
    <name type="scientific">Lederbergia lenta</name>
    <name type="common">Bacillus lentus</name>
    <dbReference type="NCBI Taxonomy" id="1467"/>
    <lineage>
        <taxon>Bacteria</taxon>
        <taxon>Bacillati</taxon>
        <taxon>Bacillota</taxon>
        <taxon>Bacilli</taxon>
        <taxon>Bacillales</taxon>
        <taxon>Bacillaceae</taxon>
        <taxon>Lederbergia</taxon>
    </lineage>
</organism>
<evidence type="ECO:0000259" key="2">
    <source>
        <dbReference type="Pfam" id="PF12395"/>
    </source>
</evidence>
<dbReference type="Proteomes" id="UP000249134">
    <property type="component" value="Chromosome 1"/>
</dbReference>
<dbReference type="InterPro" id="IPR022123">
    <property type="entry name" value="DUF3658"/>
</dbReference>
<accession>A0A2X4W435</accession>
<gene>
    <name evidence="3" type="ORF">NCTC4824_02302</name>
</gene>
<sequence length="372" mass="43856">MKTKANHPFIYFFIEPNVVFVYNIKTQNYLTASELVSVGEWETFELNHEDEFARFDHEESKPLEGRVYLMKQDDRNIMLKEINKQIQKHRNLSNINKELSKSFHIVSSESAAGSLKVGLDQPKNVIAFPDLFSIGPMWKLEEKVGQTFRYEWLFENINSSENDDEYENKFTNALLEIEGIPDQVPIYIWYANNADEQSGVHFIVHLLRDRANDIFLLHSTDLYSTYISRKDDAQSVFYTSQIRPKNLKYIFERFKPLIPLSTKDRIQMQRKWRTLGQSKKILRLWCNEDLISVPEVHYDPLIVNTLKQLHNEQVNKDFIKAGRVIGEIVIQMDGMISDFFLEYRIRHLIYSGVFELKGIPKSMKHYSVKLRS</sequence>
<evidence type="ECO:0000259" key="1">
    <source>
        <dbReference type="Pfam" id="PF08874"/>
    </source>
</evidence>
<dbReference type="InterPro" id="IPR014973">
    <property type="entry name" value="DUF1835"/>
</dbReference>
<dbReference type="STRING" id="1348624.GCA_001591545_01354"/>
<feature type="domain" description="DUF3658" evidence="2">
    <location>
        <begin position="259"/>
        <end position="366"/>
    </location>
</feature>
<dbReference type="Pfam" id="PF08874">
    <property type="entry name" value="DUF1835"/>
    <property type="match status" value="1"/>
</dbReference>
<dbReference type="Pfam" id="PF12395">
    <property type="entry name" value="DUF3658"/>
    <property type="match status" value="1"/>
</dbReference>
<keyword evidence="4" id="KW-1185">Reference proteome</keyword>
<dbReference type="KEGG" id="blen:NCTC4824_02302"/>
<feature type="domain" description="DUF1835" evidence="1">
    <location>
        <begin position="104"/>
        <end position="217"/>
    </location>
</feature>
<name>A0A2X4W435_LEDLE</name>
<reference evidence="3 4" key="1">
    <citation type="submission" date="2018-06" db="EMBL/GenBank/DDBJ databases">
        <authorList>
            <consortium name="Pathogen Informatics"/>
            <person name="Doyle S."/>
        </authorList>
    </citation>
    <scope>NUCLEOTIDE SEQUENCE [LARGE SCALE GENOMIC DNA]</scope>
    <source>
        <strain evidence="3 4">NCTC4824</strain>
    </source>
</reference>